<dbReference type="Proteomes" id="UP001054857">
    <property type="component" value="Unassembled WGS sequence"/>
</dbReference>
<evidence type="ECO:0000313" key="1">
    <source>
        <dbReference type="EMBL" id="GFR44732.1"/>
    </source>
</evidence>
<accession>A0AAD3DPU6</accession>
<protein>
    <submittedName>
        <fullName evidence="1">Uncharacterized protein</fullName>
    </submittedName>
</protein>
<organism evidence="1 2">
    <name type="scientific">Astrephomene gubernaculifera</name>
    <dbReference type="NCBI Taxonomy" id="47775"/>
    <lineage>
        <taxon>Eukaryota</taxon>
        <taxon>Viridiplantae</taxon>
        <taxon>Chlorophyta</taxon>
        <taxon>core chlorophytes</taxon>
        <taxon>Chlorophyceae</taxon>
        <taxon>CS clade</taxon>
        <taxon>Chlamydomonadales</taxon>
        <taxon>Astrephomenaceae</taxon>
        <taxon>Astrephomene</taxon>
    </lineage>
</organism>
<dbReference type="EMBL" id="BMAR01000008">
    <property type="protein sequence ID" value="GFR44732.1"/>
    <property type="molecule type" value="Genomic_DNA"/>
</dbReference>
<gene>
    <name evidence="1" type="ORF">Agub_g6059</name>
</gene>
<sequence>MEDEQFGVLHEQLRRNIVLAGTRDHVSDVRLFAYYTVIDNEDSAFQQRFPTLSAFLDALQQEFKDHKNGRISTRPLNAKFYAALERLGFSKREWQELRALGQGSVAVFHKKFTIKELENEAFPCDLEPCRPVLLKAARKVDELRKAAEAKAAGSSVSSEDEADFF</sequence>
<evidence type="ECO:0000313" key="2">
    <source>
        <dbReference type="Proteomes" id="UP001054857"/>
    </source>
</evidence>
<name>A0AAD3DPU6_9CHLO</name>
<proteinExistence type="predicted"/>
<comment type="caution">
    <text evidence="1">The sequence shown here is derived from an EMBL/GenBank/DDBJ whole genome shotgun (WGS) entry which is preliminary data.</text>
</comment>
<keyword evidence="2" id="KW-1185">Reference proteome</keyword>
<reference evidence="1 2" key="1">
    <citation type="journal article" date="2021" name="Sci. Rep.">
        <title>Genome sequencing of the multicellular alga Astrephomene provides insights into convergent evolution of germ-soma differentiation.</title>
        <authorList>
            <person name="Yamashita S."/>
            <person name="Yamamoto K."/>
            <person name="Matsuzaki R."/>
            <person name="Suzuki S."/>
            <person name="Yamaguchi H."/>
            <person name="Hirooka S."/>
            <person name="Minakuchi Y."/>
            <person name="Miyagishima S."/>
            <person name="Kawachi M."/>
            <person name="Toyoda A."/>
            <person name="Nozaki H."/>
        </authorList>
    </citation>
    <scope>NUCLEOTIDE SEQUENCE [LARGE SCALE GENOMIC DNA]</scope>
    <source>
        <strain evidence="1 2">NIES-4017</strain>
    </source>
</reference>
<dbReference type="AlphaFoldDB" id="A0AAD3DPU6"/>